<evidence type="ECO:0000259" key="4">
    <source>
        <dbReference type="Pfam" id="PF01979"/>
    </source>
</evidence>
<gene>
    <name evidence="5" type="ORF">AVDCRST_MAG91-1238</name>
</gene>
<dbReference type="GO" id="GO:0016810">
    <property type="term" value="F:hydrolase activity, acting on carbon-nitrogen (but not peptide) bonds"/>
    <property type="evidence" value="ECO:0007669"/>
    <property type="project" value="InterPro"/>
</dbReference>
<dbReference type="SUPFAM" id="SSF51338">
    <property type="entry name" value="Composite domain of metallo-dependent hydrolases"/>
    <property type="match status" value="1"/>
</dbReference>
<organism evidence="5">
    <name type="scientific">uncultured Sphingomonadaceae bacterium</name>
    <dbReference type="NCBI Taxonomy" id="169976"/>
    <lineage>
        <taxon>Bacteria</taxon>
        <taxon>Pseudomonadati</taxon>
        <taxon>Pseudomonadota</taxon>
        <taxon>Alphaproteobacteria</taxon>
        <taxon>Sphingomonadales</taxon>
        <taxon>Sphingomonadaceae</taxon>
        <taxon>environmental samples</taxon>
    </lineage>
</organism>
<dbReference type="Gene3D" id="1.20.58.520">
    <property type="entry name" value="Amidohydrolase"/>
    <property type="match status" value="1"/>
</dbReference>
<dbReference type="Gene3D" id="2.30.40.10">
    <property type="entry name" value="Urease, subunit C, domain 1"/>
    <property type="match status" value="1"/>
</dbReference>
<dbReference type="Gene3D" id="3.30.110.90">
    <property type="entry name" value="Amidohydrolase"/>
    <property type="match status" value="1"/>
</dbReference>
<dbReference type="PANTHER" id="PTHR36842">
    <property type="entry name" value="PROTEIN TOLB HOMOLOG"/>
    <property type="match status" value="1"/>
</dbReference>
<dbReference type="PANTHER" id="PTHR36842:SF1">
    <property type="entry name" value="PROTEIN TOLB"/>
    <property type="match status" value="1"/>
</dbReference>
<dbReference type="InterPro" id="IPR011042">
    <property type="entry name" value="6-blade_b-propeller_TolB-like"/>
</dbReference>
<dbReference type="InterPro" id="IPR032466">
    <property type="entry name" value="Metal_Hydrolase"/>
</dbReference>
<accession>A0A6J4SSU9</accession>
<feature type="chain" id="PRO_5026849713" evidence="3">
    <location>
        <begin position="21"/>
        <end position="1135"/>
    </location>
</feature>
<dbReference type="InterPro" id="IPR011659">
    <property type="entry name" value="WD40"/>
</dbReference>
<dbReference type="InterPro" id="IPR011059">
    <property type="entry name" value="Metal-dep_hydrolase_composite"/>
</dbReference>
<dbReference type="Gene3D" id="2.120.10.30">
    <property type="entry name" value="TolB, C-terminal domain"/>
    <property type="match status" value="3"/>
</dbReference>
<reference evidence="5" key="1">
    <citation type="submission" date="2020-02" db="EMBL/GenBank/DDBJ databases">
        <authorList>
            <person name="Meier V. D."/>
        </authorList>
    </citation>
    <scope>NUCLEOTIDE SEQUENCE</scope>
    <source>
        <strain evidence="5">AVDCRST_MAG91</strain>
    </source>
</reference>
<dbReference type="Pfam" id="PF07676">
    <property type="entry name" value="PD40"/>
    <property type="match status" value="5"/>
</dbReference>
<comment type="similarity">
    <text evidence="1">Belongs to the TolB family.</text>
</comment>
<sequence>MKLFAAPLLGTSMLVAPLLAQAPAPTPPVAPAEGPKQADPLNPQKAEQEPRPVAQELQKQATQSRDAVAGAVAPEAKPAVDEKSAKWDVNAPRGPGRDARIDTRSGTWMSVDVSPDGREVAFDLLGDLYIMPIGGGEARALTSGHSWDMQPRYSPNGRWIAFTSDRGAGDNIWIVDRSGANPRQVTKETFRLLNQADWTPDSEYIVARKHFTSGRSLGAGEMWMYHRSGGEGVQMTKARTKQKDTNEPAFSPDGRYLYFSDDTTPGEIFEYSKDVNGQIYVIQRLDRETGEIEPYVTGPGGSIRPTPSPDGKSLAFIRRDRYKTVLYHLDLASGRETPLTDTLDRDMQETWAVHGVYPGMSWTPDNRSIVFWAGGGIKRIDVASKRVADIPFRVQGARRIEEAVRFPVDVAPRTFETKMLRFAEVSPDGRRVVFEALGYLWLRDLGGGQPRRLTRQNDHFELYPSWSRDGRSIVYTSWSDKDLGAIRVIGAGGGEGRKITAQPGHYVEPSFSPDGKTVAYRKTSDGQLTSPLYGKETGLYIVPASGGTSRLVTKSGTLPHFGAANDRIFYMANEAEQKRSLRSIGVNRNDERTHLISQNAAEFAVSPDGRHVAWSERFQAYVMPFVITGKPVDVGPENKALPQFQVTRDAGEWLHWSADGQRLHWSLGPELFSRDLSQTFAYRTGAPATIAKPAERGVNIGFSRPYDAPTGRTAITGARIVTMRGDEVIENGTIILAGNRIEAVGANLPVPAGATRIDATGKTIIPGIIDAHWHGGMGSDEIVPQQNWVHYAGLGYGVTTIHDPSNDTSEIFAAAELQKAGMIVAPRIFSTGTIVYGATTPFTAKIESLEDARGHLRRLKAAGAWSIKSYNQPRRDQRQMIIQAARELRINVVPEGGSLFQHNMSMIADGHTTIEHSLPVAQVYDDVIQFWGQSKTAYTPTLVVAYGGPFGENYWYQNTDVWKEPILSRWVPRRLLDERSRRRVMVPPEENNLLNVARTAKRIADLGIPTSVGAHGQREGLGAHWDIWSFAMGGMTPMQALATGTINPARALGLDRDLGSLEPGKLADLVVLDANPLDNIRNTTSVRYTVANGRVYDSDMNEVGSRKKARAPFWFEGAAGAGYTAAVTSGVGHVD</sequence>
<dbReference type="SUPFAM" id="SSF51556">
    <property type="entry name" value="Metallo-dependent hydrolases"/>
    <property type="match status" value="1"/>
</dbReference>
<feature type="signal peptide" evidence="3">
    <location>
        <begin position="1"/>
        <end position="20"/>
    </location>
</feature>
<proteinExistence type="inferred from homology"/>
<evidence type="ECO:0000256" key="1">
    <source>
        <dbReference type="ARBA" id="ARBA00009820"/>
    </source>
</evidence>
<evidence type="ECO:0000256" key="2">
    <source>
        <dbReference type="SAM" id="MobiDB-lite"/>
    </source>
</evidence>
<name>A0A6J4SSU9_9SPHN</name>
<dbReference type="SUPFAM" id="SSF69304">
    <property type="entry name" value="Tricorn protease N-terminal domain"/>
    <property type="match status" value="2"/>
</dbReference>
<dbReference type="AlphaFoldDB" id="A0A6J4SSU9"/>
<dbReference type="Gene3D" id="3.40.50.10910">
    <property type="entry name" value="Amidohydrolase"/>
    <property type="match status" value="1"/>
</dbReference>
<feature type="region of interest" description="Disordered" evidence="2">
    <location>
        <begin position="22"/>
        <end position="102"/>
    </location>
</feature>
<evidence type="ECO:0000256" key="3">
    <source>
        <dbReference type="SAM" id="SignalP"/>
    </source>
</evidence>
<feature type="domain" description="Amidohydrolase-related" evidence="4">
    <location>
        <begin position="763"/>
        <end position="1095"/>
    </location>
</feature>
<dbReference type="Pfam" id="PF01979">
    <property type="entry name" value="Amidohydro_1"/>
    <property type="match status" value="1"/>
</dbReference>
<evidence type="ECO:0000313" key="5">
    <source>
        <dbReference type="EMBL" id="CAA9504432.1"/>
    </source>
</evidence>
<dbReference type="InterPro" id="IPR006680">
    <property type="entry name" value="Amidohydro-rel"/>
</dbReference>
<keyword evidence="3" id="KW-0732">Signal</keyword>
<dbReference type="EMBL" id="CADCVX010000255">
    <property type="protein sequence ID" value="CAA9504432.1"/>
    <property type="molecule type" value="Genomic_DNA"/>
</dbReference>
<protein>
    <submittedName>
        <fullName evidence="5">TolB protein, periplasmic protein involved in the tonb-independent uptake of group A colicins</fullName>
    </submittedName>
</protein>